<evidence type="ECO:0000313" key="2">
    <source>
        <dbReference type="Proteomes" id="UP001597380"/>
    </source>
</evidence>
<keyword evidence="2" id="KW-1185">Reference proteome</keyword>
<evidence type="ECO:0000313" key="1">
    <source>
        <dbReference type="EMBL" id="MFD2095787.1"/>
    </source>
</evidence>
<proteinExistence type="predicted"/>
<accession>A0ABW4XKW3</accession>
<reference evidence="2" key="1">
    <citation type="journal article" date="2019" name="Int. J. Syst. Evol. Microbiol.">
        <title>The Global Catalogue of Microorganisms (GCM) 10K type strain sequencing project: providing services to taxonomists for standard genome sequencing and annotation.</title>
        <authorList>
            <consortium name="The Broad Institute Genomics Platform"/>
            <consortium name="The Broad Institute Genome Sequencing Center for Infectious Disease"/>
            <person name="Wu L."/>
            <person name="Ma J."/>
        </authorList>
    </citation>
    <scope>NUCLEOTIDE SEQUENCE [LARGE SCALE GENOMIC DNA]</scope>
    <source>
        <strain evidence="2">CGMCC 1.10992</strain>
    </source>
</reference>
<dbReference type="EMBL" id="JBHUHT010000009">
    <property type="protein sequence ID" value="MFD2095787.1"/>
    <property type="molecule type" value="Genomic_DNA"/>
</dbReference>
<gene>
    <name evidence="1" type="ORF">ACFSJ3_07305</name>
</gene>
<name>A0ABW4XKW3_9GAMM</name>
<sequence length="300" mass="33209">MLNSDSKIDVDSLPASLAVPSVSSTKTILESPTYDLSDLWQYRSCGLMDMVGERNSSLGKVMTASQQLIYETRLLATLNRCLSAELAQEQINWLTSVAEMKQKQLAARWNNLMWSEPTLRKLQSVPAQRTLPRPFRQQTAITLAALASLKLETLNQSAVLDQSFEQMLSEVRGSQYLGQLTQDGRIALHIINETNALLDRVLPQVTCIDNKASSQAKQLKGYLLGYYGSEVQPSVSNLMRELEAVSPAINQLFPSPPKGSAIGLLKSGEASLRAELLSAIAEHRLHWQTMFDRCGLSLQS</sequence>
<dbReference type="InterPro" id="IPR021431">
    <property type="entry name" value="DUF3080"/>
</dbReference>
<dbReference type="Proteomes" id="UP001597380">
    <property type="component" value="Unassembled WGS sequence"/>
</dbReference>
<organism evidence="1 2">
    <name type="scientific">Corallincola platygyrae</name>
    <dbReference type="NCBI Taxonomy" id="1193278"/>
    <lineage>
        <taxon>Bacteria</taxon>
        <taxon>Pseudomonadati</taxon>
        <taxon>Pseudomonadota</taxon>
        <taxon>Gammaproteobacteria</taxon>
        <taxon>Alteromonadales</taxon>
        <taxon>Psychromonadaceae</taxon>
        <taxon>Corallincola</taxon>
    </lineage>
</organism>
<protein>
    <submittedName>
        <fullName evidence="1">DUF3080 family protein</fullName>
    </submittedName>
</protein>
<comment type="caution">
    <text evidence="1">The sequence shown here is derived from an EMBL/GenBank/DDBJ whole genome shotgun (WGS) entry which is preliminary data.</text>
</comment>
<dbReference type="Pfam" id="PF11279">
    <property type="entry name" value="DUF3080"/>
    <property type="match status" value="1"/>
</dbReference>
<dbReference type="RefSeq" id="WP_377776206.1">
    <property type="nucleotide sequence ID" value="NZ_JBHUHT010000009.1"/>
</dbReference>